<evidence type="ECO:0000256" key="1">
    <source>
        <dbReference type="SAM" id="MobiDB-lite"/>
    </source>
</evidence>
<reference evidence="3 4" key="1">
    <citation type="journal article" date="2010" name="Science">
        <title>Genomic analysis of organismal complexity in the multicellular green alga Volvox carteri.</title>
        <authorList>
            <person name="Prochnik S.E."/>
            <person name="Umen J."/>
            <person name="Nedelcu A.M."/>
            <person name="Hallmann A."/>
            <person name="Miller S.M."/>
            <person name="Nishii I."/>
            <person name="Ferris P."/>
            <person name="Kuo A."/>
            <person name="Mitros T."/>
            <person name="Fritz-Laylin L.K."/>
            <person name="Hellsten U."/>
            <person name="Chapman J."/>
            <person name="Simakov O."/>
            <person name="Rensing S.A."/>
            <person name="Terry A."/>
            <person name="Pangilinan J."/>
            <person name="Kapitonov V."/>
            <person name="Jurka J."/>
            <person name="Salamov A."/>
            <person name="Shapiro H."/>
            <person name="Schmutz J."/>
            <person name="Grimwood J."/>
            <person name="Lindquist E."/>
            <person name="Lucas S."/>
            <person name="Grigoriev I.V."/>
            <person name="Schmitt R."/>
            <person name="Kirk D."/>
            <person name="Rokhsar D.S."/>
        </authorList>
    </citation>
    <scope>NUCLEOTIDE SEQUENCE [LARGE SCALE GENOMIC DNA]</scope>
    <source>
        <strain evidence="4">f. Nagariensis / Eve</strain>
    </source>
</reference>
<name>D8TPK2_VOLCA</name>
<feature type="compositionally biased region" description="Acidic residues" evidence="1">
    <location>
        <begin position="266"/>
        <end position="278"/>
    </location>
</feature>
<dbReference type="PANTHER" id="PTHR48218">
    <property type="entry name" value="F-BOX DOMAIN CONTAINING PROTEIN"/>
    <property type="match status" value="1"/>
</dbReference>
<dbReference type="EMBL" id="GL378330">
    <property type="protein sequence ID" value="EFJ50780.1"/>
    <property type="molecule type" value="Genomic_DNA"/>
</dbReference>
<dbReference type="RefSeq" id="XP_002948373.1">
    <property type="nucleotide sequence ID" value="XM_002948327.1"/>
</dbReference>
<dbReference type="Gene3D" id="1.20.1280.50">
    <property type="match status" value="1"/>
</dbReference>
<dbReference type="Proteomes" id="UP000001058">
    <property type="component" value="Unassembled WGS sequence"/>
</dbReference>
<evidence type="ECO:0000313" key="4">
    <source>
        <dbReference type="Proteomes" id="UP000001058"/>
    </source>
</evidence>
<proteinExistence type="predicted"/>
<dbReference type="SUPFAM" id="SSF81383">
    <property type="entry name" value="F-box domain"/>
    <property type="match status" value="1"/>
</dbReference>
<accession>D8TPK2</accession>
<dbReference type="KEGG" id="vcn:VOLCADRAFT_116803"/>
<keyword evidence="4" id="KW-1185">Reference proteome</keyword>
<dbReference type="AlphaFoldDB" id="D8TPK2"/>
<evidence type="ECO:0000313" key="3">
    <source>
        <dbReference type="EMBL" id="EFJ50780.1"/>
    </source>
</evidence>
<protein>
    <recommendedName>
        <fullName evidence="2">F-box domain-containing protein</fullName>
    </recommendedName>
</protein>
<dbReference type="OrthoDB" id="539253at2759"/>
<feature type="region of interest" description="Disordered" evidence="1">
    <location>
        <begin position="246"/>
        <end position="291"/>
    </location>
</feature>
<organism evidence="4">
    <name type="scientific">Volvox carteri f. nagariensis</name>
    <dbReference type="NCBI Taxonomy" id="3068"/>
    <lineage>
        <taxon>Eukaryota</taxon>
        <taxon>Viridiplantae</taxon>
        <taxon>Chlorophyta</taxon>
        <taxon>core chlorophytes</taxon>
        <taxon>Chlorophyceae</taxon>
        <taxon>CS clade</taxon>
        <taxon>Chlamydomonadales</taxon>
        <taxon>Volvocaceae</taxon>
        <taxon>Volvox</taxon>
    </lineage>
</organism>
<dbReference type="InterPro" id="IPR036047">
    <property type="entry name" value="F-box-like_dom_sf"/>
</dbReference>
<sequence length="291" mass="32921">MDTCMLRDPLEAIGPSCASIVLSFLGPHDLARSGAVSRSWRHFALLDEQLWWPHLAQLWEGKVYVPTNLREVAKTSARRAYLASLRESDRQVPTEQELCAFTWELRFKAREGTKGGRDREASVPWFGSELGLLILHRYFHPNHTVTGPPDDPLWGDVEPQRHYWYFRPGPDGSTVLQVNTYPFLECRRTPDWSWELHSAAVRLAIDAAAGPNPGIPPGHPAASESLPLEQIEAKFTGLLAFAYSGRELDDDDYDTEDPEEGGRNDDGDDNEEEEEEEGEKCFVEDRARDES</sequence>
<dbReference type="GeneID" id="9623992"/>
<dbReference type="eggNOG" id="ENOG502QWJK">
    <property type="taxonomic scope" value="Eukaryota"/>
</dbReference>
<feature type="domain" description="F-box" evidence="2">
    <location>
        <begin position="21"/>
        <end position="51"/>
    </location>
</feature>
<dbReference type="InterPro" id="IPR001810">
    <property type="entry name" value="F-box_dom"/>
</dbReference>
<evidence type="ECO:0000259" key="2">
    <source>
        <dbReference type="Pfam" id="PF12937"/>
    </source>
</evidence>
<dbReference type="PANTHER" id="PTHR48218:SF3">
    <property type="entry name" value="OS07G0170800 PROTEIN"/>
    <property type="match status" value="1"/>
</dbReference>
<dbReference type="Pfam" id="PF12937">
    <property type="entry name" value="F-box-like"/>
    <property type="match status" value="1"/>
</dbReference>
<gene>
    <name evidence="3" type="ORF">VOLCADRAFT_116803</name>
</gene>
<feature type="compositionally biased region" description="Acidic residues" evidence="1">
    <location>
        <begin position="248"/>
        <end position="259"/>
    </location>
</feature>
<feature type="compositionally biased region" description="Basic and acidic residues" evidence="1">
    <location>
        <begin position="279"/>
        <end position="291"/>
    </location>
</feature>
<dbReference type="InParanoid" id="D8TPK2"/>